<evidence type="ECO:0000313" key="2">
    <source>
        <dbReference type="Proteomes" id="UP000805193"/>
    </source>
</evidence>
<reference evidence="1 2" key="1">
    <citation type="journal article" date="2020" name="Cell">
        <title>Large-Scale Comparative Analyses of Tick Genomes Elucidate Their Genetic Diversity and Vector Capacities.</title>
        <authorList>
            <consortium name="Tick Genome and Microbiome Consortium (TIGMIC)"/>
            <person name="Jia N."/>
            <person name="Wang J."/>
            <person name="Shi W."/>
            <person name="Du L."/>
            <person name="Sun Y."/>
            <person name="Zhan W."/>
            <person name="Jiang J.F."/>
            <person name="Wang Q."/>
            <person name="Zhang B."/>
            <person name="Ji P."/>
            <person name="Bell-Sakyi L."/>
            <person name="Cui X.M."/>
            <person name="Yuan T.T."/>
            <person name="Jiang B.G."/>
            <person name="Yang W.F."/>
            <person name="Lam T.T."/>
            <person name="Chang Q.C."/>
            <person name="Ding S.J."/>
            <person name="Wang X.J."/>
            <person name="Zhu J.G."/>
            <person name="Ruan X.D."/>
            <person name="Zhao L."/>
            <person name="Wei J.T."/>
            <person name="Ye R.Z."/>
            <person name="Que T.C."/>
            <person name="Du C.H."/>
            <person name="Zhou Y.H."/>
            <person name="Cheng J.X."/>
            <person name="Dai P.F."/>
            <person name="Guo W.B."/>
            <person name="Han X.H."/>
            <person name="Huang E.J."/>
            <person name="Li L.F."/>
            <person name="Wei W."/>
            <person name="Gao Y.C."/>
            <person name="Liu J.Z."/>
            <person name="Shao H.Z."/>
            <person name="Wang X."/>
            <person name="Wang C.C."/>
            <person name="Yang T.C."/>
            <person name="Huo Q.B."/>
            <person name="Li W."/>
            <person name="Chen H.Y."/>
            <person name="Chen S.E."/>
            <person name="Zhou L.G."/>
            <person name="Ni X.B."/>
            <person name="Tian J.H."/>
            <person name="Sheng Y."/>
            <person name="Liu T."/>
            <person name="Pan Y.S."/>
            <person name="Xia L.Y."/>
            <person name="Li J."/>
            <person name="Zhao F."/>
            <person name="Cao W.C."/>
        </authorList>
    </citation>
    <scope>NUCLEOTIDE SEQUENCE [LARGE SCALE GENOMIC DNA]</scope>
    <source>
        <strain evidence="1">Iper-2018</strain>
    </source>
</reference>
<dbReference type="EMBL" id="JABSTQ010011158">
    <property type="protein sequence ID" value="KAG0414652.1"/>
    <property type="molecule type" value="Genomic_DNA"/>
</dbReference>
<gene>
    <name evidence="1" type="ORF">HPB47_008195</name>
</gene>
<accession>A0AC60P5D4</accession>
<dbReference type="Proteomes" id="UP000805193">
    <property type="component" value="Unassembled WGS sequence"/>
</dbReference>
<comment type="caution">
    <text evidence="1">The sequence shown here is derived from an EMBL/GenBank/DDBJ whole genome shotgun (WGS) entry which is preliminary data.</text>
</comment>
<protein>
    <submittedName>
        <fullName evidence="1">Uncharacterized protein</fullName>
    </submittedName>
</protein>
<keyword evidence="2" id="KW-1185">Reference proteome</keyword>
<sequence>MSPLLGVLIGAIAALVLVAVIIAIIMRMRVHDTDTDSGEPDTTEKSQTLLRKAVEDRAEGDIKDPDIIPPKGDLEDPEWVFRQLNGSNGRISRDVGVTKGAMMYGTLPNVKIQRHPQFSDDMMYRERYLLGQEYGGVVERHRATGFRPQGSLPDPDEVDRMISSNTPLVSGTQLRPQVRLSYRALRRGPKTLSIFDKIG</sequence>
<name>A0AC60P5D4_IXOPE</name>
<organism evidence="1 2">
    <name type="scientific">Ixodes persulcatus</name>
    <name type="common">Taiga tick</name>
    <dbReference type="NCBI Taxonomy" id="34615"/>
    <lineage>
        <taxon>Eukaryota</taxon>
        <taxon>Metazoa</taxon>
        <taxon>Ecdysozoa</taxon>
        <taxon>Arthropoda</taxon>
        <taxon>Chelicerata</taxon>
        <taxon>Arachnida</taxon>
        <taxon>Acari</taxon>
        <taxon>Parasitiformes</taxon>
        <taxon>Ixodida</taxon>
        <taxon>Ixodoidea</taxon>
        <taxon>Ixodidae</taxon>
        <taxon>Ixodinae</taxon>
        <taxon>Ixodes</taxon>
    </lineage>
</organism>
<evidence type="ECO:0000313" key="1">
    <source>
        <dbReference type="EMBL" id="KAG0414652.1"/>
    </source>
</evidence>
<proteinExistence type="predicted"/>